<keyword evidence="3" id="KW-1185">Reference proteome</keyword>
<organism evidence="2 3">
    <name type="scientific">Marchantia polymorpha subsp. ruderalis</name>
    <dbReference type="NCBI Taxonomy" id="1480154"/>
    <lineage>
        <taxon>Eukaryota</taxon>
        <taxon>Viridiplantae</taxon>
        <taxon>Streptophyta</taxon>
        <taxon>Embryophyta</taxon>
        <taxon>Marchantiophyta</taxon>
        <taxon>Marchantiopsida</taxon>
        <taxon>Marchantiidae</taxon>
        <taxon>Marchantiales</taxon>
        <taxon>Marchantiaceae</taxon>
        <taxon>Marchantia</taxon>
    </lineage>
</organism>
<evidence type="ECO:0000313" key="2">
    <source>
        <dbReference type="EMBL" id="OAE31065.1"/>
    </source>
</evidence>
<name>A0A176WFK4_MARPO</name>
<feature type="chain" id="PRO_5008052487" description="ABC transmembrane type-1 domain-containing protein" evidence="1">
    <location>
        <begin position="20"/>
        <end position="145"/>
    </location>
</feature>
<dbReference type="AlphaFoldDB" id="A0A176WFK4"/>
<evidence type="ECO:0000256" key="1">
    <source>
        <dbReference type="SAM" id="SignalP"/>
    </source>
</evidence>
<proteinExistence type="predicted"/>
<comment type="caution">
    <text evidence="2">The sequence shown here is derived from an EMBL/GenBank/DDBJ whole genome shotgun (WGS) entry which is preliminary data.</text>
</comment>
<feature type="signal peptide" evidence="1">
    <location>
        <begin position="1"/>
        <end position="19"/>
    </location>
</feature>
<dbReference type="EMBL" id="LVLJ01001187">
    <property type="protein sequence ID" value="OAE31065.1"/>
    <property type="molecule type" value="Genomic_DNA"/>
</dbReference>
<gene>
    <name evidence="2" type="ORF">AXG93_4031s1160</name>
</gene>
<accession>A0A176WFK4</accession>
<keyword evidence="1" id="KW-0732">Signal</keyword>
<evidence type="ECO:0000313" key="3">
    <source>
        <dbReference type="Proteomes" id="UP000077202"/>
    </source>
</evidence>
<dbReference type="Proteomes" id="UP000077202">
    <property type="component" value="Unassembled WGS sequence"/>
</dbReference>
<protein>
    <recommendedName>
        <fullName evidence="4">ABC transmembrane type-1 domain-containing protein</fullName>
    </recommendedName>
</protein>
<sequence>MVLQLAVLLLAAGLQLLTDVKFLSYHFGNVRDAALEQSIIFVLLKISPINWSSTLDKPSCALTAALQMKASSFLLHRHRYLAWLEHPCINRKYNHKRYFWSFLSVISEGLLAAQLARLAFSPFYFVILNNSNDIGNENHYLIFLM</sequence>
<reference evidence="2" key="1">
    <citation type="submission" date="2016-03" db="EMBL/GenBank/DDBJ databases">
        <title>Mechanisms controlling the formation of the plant cell surface in tip-growing cells are functionally conserved among land plants.</title>
        <authorList>
            <person name="Honkanen S."/>
            <person name="Jones V.A."/>
            <person name="Morieri G."/>
            <person name="Champion C."/>
            <person name="Hetherington A.J."/>
            <person name="Kelly S."/>
            <person name="Saint-Marcoux D."/>
            <person name="Proust H."/>
            <person name="Prescott H."/>
            <person name="Dolan L."/>
        </authorList>
    </citation>
    <scope>NUCLEOTIDE SEQUENCE [LARGE SCALE GENOMIC DNA]</scope>
    <source>
        <tissue evidence="2">Whole gametophyte</tissue>
    </source>
</reference>
<evidence type="ECO:0008006" key="4">
    <source>
        <dbReference type="Google" id="ProtNLM"/>
    </source>
</evidence>